<comment type="similarity">
    <text evidence="2 8">Belongs to the Fmt family.</text>
</comment>
<dbReference type="Pfam" id="PF00551">
    <property type="entry name" value="Formyl_trans_N"/>
    <property type="match status" value="1"/>
</dbReference>
<accession>A0A286A9M6</accession>
<dbReference type="EMBL" id="OCMU01000001">
    <property type="protein sequence ID" value="SOD18613.1"/>
    <property type="molecule type" value="Genomic_DNA"/>
</dbReference>
<dbReference type="EC" id="2.1.2.9" evidence="3 8"/>
<reference evidence="11 12" key="1">
    <citation type="submission" date="2017-09" db="EMBL/GenBank/DDBJ databases">
        <authorList>
            <person name="Ehlers B."/>
            <person name="Leendertz F.H."/>
        </authorList>
    </citation>
    <scope>NUCLEOTIDE SEQUENCE [LARGE SCALE GENOMIC DNA]</scope>
    <source>
        <strain evidence="11 12">Nm42</strain>
    </source>
</reference>
<evidence type="ECO:0000256" key="6">
    <source>
        <dbReference type="ARBA" id="ARBA00022917"/>
    </source>
</evidence>
<dbReference type="Pfam" id="PF02911">
    <property type="entry name" value="Formyl_trans_C"/>
    <property type="match status" value="1"/>
</dbReference>
<dbReference type="GO" id="GO:0005829">
    <property type="term" value="C:cytosol"/>
    <property type="evidence" value="ECO:0007669"/>
    <property type="project" value="TreeGrafter"/>
</dbReference>
<dbReference type="InterPro" id="IPR011034">
    <property type="entry name" value="Formyl_transferase-like_C_sf"/>
</dbReference>
<dbReference type="InterPro" id="IPR001555">
    <property type="entry name" value="GART_AS"/>
</dbReference>
<dbReference type="InterPro" id="IPR036477">
    <property type="entry name" value="Formyl_transf_N_sf"/>
</dbReference>
<evidence type="ECO:0000256" key="7">
    <source>
        <dbReference type="ARBA" id="ARBA00048558"/>
    </source>
</evidence>
<evidence type="ECO:0000256" key="4">
    <source>
        <dbReference type="ARBA" id="ARBA00016014"/>
    </source>
</evidence>
<dbReference type="GO" id="GO:0004479">
    <property type="term" value="F:methionyl-tRNA formyltransferase activity"/>
    <property type="evidence" value="ECO:0007669"/>
    <property type="project" value="UniProtKB-UniRule"/>
</dbReference>
<comment type="function">
    <text evidence="1 8">Attaches a formyl group to the free amino group of methionyl-tRNA(fMet). The formyl group appears to play a dual role in the initiator identity of N-formylmethionyl-tRNA by promoting its recognition by IF2 and preventing the misappropriation of this tRNA by the elongation apparatus.</text>
</comment>
<evidence type="ECO:0000259" key="10">
    <source>
        <dbReference type="Pfam" id="PF02911"/>
    </source>
</evidence>
<dbReference type="PANTHER" id="PTHR11138:SF5">
    <property type="entry name" value="METHIONYL-TRNA FORMYLTRANSFERASE, MITOCHONDRIAL"/>
    <property type="match status" value="1"/>
</dbReference>
<proteinExistence type="inferred from homology"/>
<evidence type="ECO:0000259" key="9">
    <source>
        <dbReference type="Pfam" id="PF00551"/>
    </source>
</evidence>
<dbReference type="AlphaFoldDB" id="A0A286A9M6"/>
<dbReference type="PANTHER" id="PTHR11138">
    <property type="entry name" value="METHIONYL-TRNA FORMYLTRANSFERASE"/>
    <property type="match status" value="1"/>
</dbReference>
<evidence type="ECO:0000256" key="8">
    <source>
        <dbReference type="HAMAP-Rule" id="MF_00182"/>
    </source>
</evidence>
<evidence type="ECO:0000313" key="11">
    <source>
        <dbReference type="EMBL" id="SOD18613.1"/>
    </source>
</evidence>
<evidence type="ECO:0000313" key="12">
    <source>
        <dbReference type="Proteomes" id="UP000219335"/>
    </source>
</evidence>
<dbReference type="PROSITE" id="PS00373">
    <property type="entry name" value="GART"/>
    <property type="match status" value="1"/>
</dbReference>
<feature type="domain" description="Formyl transferase C-terminal" evidence="10">
    <location>
        <begin position="210"/>
        <end position="306"/>
    </location>
</feature>
<evidence type="ECO:0000256" key="3">
    <source>
        <dbReference type="ARBA" id="ARBA00012261"/>
    </source>
</evidence>
<keyword evidence="5 8" id="KW-0808">Transferase</keyword>
<dbReference type="Gene3D" id="3.10.25.10">
    <property type="entry name" value="Formyl transferase, C-terminal domain"/>
    <property type="match status" value="1"/>
</dbReference>
<dbReference type="InterPro" id="IPR002376">
    <property type="entry name" value="Formyl_transf_N"/>
</dbReference>
<protein>
    <recommendedName>
        <fullName evidence="4 8">Methionyl-tRNA formyltransferase</fullName>
        <ecNumber evidence="3 8">2.1.2.9</ecNumber>
    </recommendedName>
</protein>
<evidence type="ECO:0000256" key="1">
    <source>
        <dbReference type="ARBA" id="ARBA00002606"/>
    </source>
</evidence>
<dbReference type="SUPFAM" id="SSF53328">
    <property type="entry name" value="Formyltransferase"/>
    <property type="match status" value="1"/>
</dbReference>
<comment type="catalytic activity">
    <reaction evidence="7 8">
        <text>L-methionyl-tRNA(fMet) + (6R)-10-formyltetrahydrofolate = N-formyl-L-methionyl-tRNA(fMet) + (6S)-5,6,7,8-tetrahydrofolate + H(+)</text>
        <dbReference type="Rhea" id="RHEA:24380"/>
        <dbReference type="Rhea" id="RHEA-COMP:9952"/>
        <dbReference type="Rhea" id="RHEA-COMP:9953"/>
        <dbReference type="ChEBI" id="CHEBI:15378"/>
        <dbReference type="ChEBI" id="CHEBI:57453"/>
        <dbReference type="ChEBI" id="CHEBI:78530"/>
        <dbReference type="ChEBI" id="CHEBI:78844"/>
        <dbReference type="ChEBI" id="CHEBI:195366"/>
        <dbReference type="EC" id="2.1.2.9"/>
    </reaction>
</comment>
<dbReference type="CDD" id="cd08646">
    <property type="entry name" value="FMT_core_Met-tRNA-FMT_N"/>
    <property type="match status" value="1"/>
</dbReference>
<dbReference type="Gene3D" id="3.40.50.170">
    <property type="entry name" value="Formyl transferase, N-terminal domain"/>
    <property type="match status" value="1"/>
</dbReference>
<name>A0A286A9M6_9PROT</name>
<dbReference type="InterPro" id="IPR041711">
    <property type="entry name" value="Met-tRNA-FMT_N"/>
</dbReference>
<dbReference type="InterPro" id="IPR037022">
    <property type="entry name" value="Formyl_trans_C_sf"/>
</dbReference>
<dbReference type="CDD" id="cd08704">
    <property type="entry name" value="Met_tRNA_FMT_C"/>
    <property type="match status" value="1"/>
</dbReference>
<organism evidence="11 12">
    <name type="scientific">Nitrosomonas ureae</name>
    <dbReference type="NCBI Taxonomy" id="44577"/>
    <lineage>
        <taxon>Bacteria</taxon>
        <taxon>Pseudomonadati</taxon>
        <taxon>Pseudomonadota</taxon>
        <taxon>Betaproteobacteria</taxon>
        <taxon>Nitrosomonadales</taxon>
        <taxon>Nitrosomonadaceae</taxon>
        <taxon>Nitrosomonas</taxon>
    </lineage>
</organism>
<evidence type="ECO:0000256" key="5">
    <source>
        <dbReference type="ARBA" id="ARBA00022679"/>
    </source>
</evidence>
<dbReference type="Proteomes" id="UP000219335">
    <property type="component" value="Unassembled WGS sequence"/>
</dbReference>
<evidence type="ECO:0000256" key="2">
    <source>
        <dbReference type="ARBA" id="ARBA00010699"/>
    </source>
</evidence>
<dbReference type="SUPFAM" id="SSF50486">
    <property type="entry name" value="FMT C-terminal domain-like"/>
    <property type="match status" value="1"/>
</dbReference>
<dbReference type="InterPro" id="IPR005794">
    <property type="entry name" value="Fmt"/>
</dbReference>
<gene>
    <name evidence="8" type="primary">fmt</name>
    <name evidence="11" type="ORF">SAMN06297164_1760</name>
</gene>
<dbReference type="FunFam" id="3.40.50.12230:FF:000001">
    <property type="entry name" value="Methionyl-tRNA formyltransferase"/>
    <property type="match status" value="1"/>
</dbReference>
<dbReference type="InterPro" id="IPR005793">
    <property type="entry name" value="Formyl_trans_C"/>
</dbReference>
<feature type="domain" description="Formyl transferase N-terminal" evidence="9">
    <location>
        <begin position="8"/>
        <end position="185"/>
    </location>
</feature>
<sequence length="320" mass="34334">MNHQCISMKIIFAGTPVFAATALEELIHAGHQIVMVLTQPDRPAGRGMRMGASAVKVLAQQQHLAILQPLTLRTPEIQAQLEALRADVMIVAAYGLILPQAVLDIPSQGCLNIHASILPRWRGAAPIQRALLAGDGGTGITIMRMDAGLDTGNILLQHEMKIAPDDSTQSLHDRLSLLGALSIVEALAQLEQGKLVSVVQNETEACYATKITKAEAEIDWRLPAEQIDRVVRAFNPTPGAYTSFQGMVLKIWQAKIIAGESGQPGEIVAVSREGIVVACGSGLLQVEMLQKPGGRKMNVADFLTGNNFHPGECFTPANFS</sequence>
<dbReference type="HAMAP" id="MF_00182">
    <property type="entry name" value="Formyl_trans"/>
    <property type="match status" value="1"/>
</dbReference>
<dbReference type="InterPro" id="IPR044135">
    <property type="entry name" value="Met-tRNA-FMT_C"/>
</dbReference>
<feature type="binding site" evidence="8">
    <location>
        <begin position="116"/>
        <end position="119"/>
    </location>
    <ligand>
        <name>(6S)-5,6,7,8-tetrahydrofolate</name>
        <dbReference type="ChEBI" id="CHEBI:57453"/>
    </ligand>
</feature>
<dbReference type="NCBIfam" id="TIGR00460">
    <property type="entry name" value="fmt"/>
    <property type="match status" value="1"/>
</dbReference>
<keyword evidence="6 8" id="KW-0648">Protein biosynthesis</keyword>